<comment type="caution">
    <text evidence="1">The sequence shown here is derived from an EMBL/GenBank/DDBJ whole genome shotgun (WGS) entry which is preliminary data.</text>
</comment>
<accession>A0ABV9C8S6</accession>
<organism evidence="1 2">
    <name type="scientific">Sphaerisporangium dianthi</name>
    <dbReference type="NCBI Taxonomy" id="1436120"/>
    <lineage>
        <taxon>Bacteria</taxon>
        <taxon>Bacillati</taxon>
        <taxon>Actinomycetota</taxon>
        <taxon>Actinomycetes</taxon>
        <taxon>Streptosporangiales</taxon>
        <taxon>Streptosporangiaceae</taxon>
        <taxon>Sphaerisporangium</taxon>
    </lineage>
</organism>
<reference evidence="2" key="1">
    <citation type="journal article" date="2019" name="Int. J. Syst. Evol. Microbiol.">
        <title>The Global Catalogue of Microorganisms (GCM) 10K type strain sequencing project: providing services to taxonomists for standard genome sequencing and annotation.</title>
        <authorList>
            <consortium name="The Broad Institute Genomics Platform"/>
            <consortium name="The Broad Institute Genome Sequencing Center for Infectious Disease"/>
            <person name="Wu L."/>
            <person name="Ma J."/>
        </authorList>
    </citation>
    <scope>NUCLEOTIDE SEQUENCE [LARGE SCALE GENOMIC DNA]</scope>
    <source>
        <strain evidence="2">CGMCC 4.7132</strain>
    </source>
</reference>
<protein>
    <submittedName>
        <fullName evidence="1">Uncharacterized protein</fullName>
    </submittedName>
</protein>
<keyword evidence="2" id="KW-1185">Reference proteome</keyword>
<name>A0ABV9C8S6_9ACTN</name>
<dbReference type="EMBL" id="JBHSFP010000001">
    <property type="protein sequence ID" value="MFC4529494.1"/>
    <property type="molecule type" value="Genomic_DNA"/>
</dbReference>
<gene>
    <name evidence="1" type="ORF">ACFO60_01865</name>
</gene>
<sequence>MRWHAYRARWRGVEYEAGPDPRPDGLWMRLRAPEPAAGFEPVAPGRFVRPVPAHECEAVVFVTTAGRWRGAPCQVHDERDGRLLVEYVGGLLPEALALGFERVERGVHRAWVPREEVLELHEHAVPLDL</sequence>
<dbReference type="RefSeq" id="WP_380836031.1">
    <property type="nucleotide sequence ID" value="NZ_JBHSFP010000001.1"/>
</dbReference>
<evidence type="ECO:0000313" key="1">
    <source>
        <dbReference type="EMBL" id="MFC4529494.1"/>
    </source>
</evidence>
<evidence type="ECO:0000313" key="2">
    <source>
        <dbReference type="Proteomes" id="UP001596004"/>
    </source>
</evidence>
<proteinExistence type="predicted"/>
<dbReference type="Proteomes" id="UP001596004">
    <property type="component" value="Unassembled WGS sequence"/>
</dbReference>